<evidence type="ECO:0000313" key="1">
    <source>
        <dbReference type="Proteomes" id="UP000887574"/>
    </source>
</evidence>
<keyword evidence="1" id="KW-1185">Reference proteome</keyword>
<dbReference type="Proteomes" id="UP000887574">
    <property type="component" value="Unplaced"/>
</dbReference>
<accession>A0A915CRY3</accession>
<reference evidence="2" key="1">
    <citation type="submission" date="2022-11" db="UniProtKB">
        <authorList>
            <consortium name="WormBaseParasite"/>
        </authorList>
    </citation>
    <scope>IDENTIFICATION</scope>
</reference>
<protein>
    <submittedName>
        <fullName evidence="2">Uncharacterized protein</fullName>
    </submittedName>
</protein>
<sequence>MTSSAPFQRILTSSEVYHDIIQNFDLQTCSRLIFMSAKAANFILLRGDKLMIHRILFNPSQFALGRVAATALLGSLDMFTSDQRFVVIAFPDSDKTLVMEIQGVPAFQAMAMDPRPIPPLIPTVHDLKQLLADEFPRSLEVV</sequence>
<proteinExistence type="predicted"/>
<dbReference type="AlphaFoldDB" id="A0A915CRY3"/>
<organism evidence="1 2">
    <name type="scientific">Ditylenchus dipsaci</name>
    <dbReference type="NCBI Taxonomy" id="166011"/>
    <lineage>
        <taxon>Eukaryota</taxon>
        <taxon>Metazoa</taxon>
        <taxon>Ecdysozoa</taxon>
        <taxon>Nematoda</taxon>
        <taxon>Chromadorea</taxon>
        <taxon>Rhabditida</taxon>
        <taxon>Tylenchina</taxon>
        <taxon>Tylenchomorpha</taxon>
        <taxon>Sphaerularioidea</taxon>
        <taxon>Anguinidae</taxon>
        <taxon>Anguininae</taxon>
        <taxon>Ditylenchus</taxon>
    </lineage>
</organism>
<evidence type="ECO:0000313" key="2">
    <source>
        <dbReference type="WBParaSite" id="jg11838"/>
    </source>
</evidence>
<dbReference type="WBParaSite" id="jg11838">
    <property type="protein sequence ID" value="jg11838"/>
    <property type="gene ID" value="jg11838"/>
</dbReference>
<name>A0A915CRY3_9BILA</name>